<protein>
    <submittedName>
        <fullName evidence="3">Integrase catalytic domain-containing protein</fullName>
    </submittedName>
</protein>
<proteinExistence type="predicted"/>
<dbReference type="GO" id="GO:0003676">
    <property type="term" value="F:nucleic acid binding"/>
    <property type="evidence" value="ECO:0007669"/>
    <property type="project" value="InterPro"/>
</dbReference>
<sequence>MLLLACLNSRAIYVEVVLDMTASTALYSLRRFIATFGCPTWIICDNAKSFKTIEQPYASLPDPATDEDIIICVVKRIEMKFIPRLSPLQGRFHEKMVTFPKGSLKSDFKPSSRYRRYSDDSKRSRGSCQYATSNILH</sequence>
<reference evidence="1 2" key="2">
    <citation type="submission" date="2018-11" db="EMBL/GenBank/DDBJ databases">
        <authorList>
            <consortium name="Pathogen Informatics"/>
        </authorList>
    </citation>
    <scope>NUCLEOTIDE SEQUENCE [LARGE SCALE GENOMIC DNA]</scope>
    <source>
        <strain evidence="1 2">MHpl1</strain>
    </source>
</reference>
<dbReference type="Gene3D" id="3.30.420.10">
    <property type="entry name" value="Ribonuclease H-like superfamily/Ribonuclease H"/>
    <property type="match status" value="1"/>
</dbReference>
<dbReference type="EMBL" id="UZAF01016160">
    <property type="protein sequence ID" value="VDO22063.1"/>
    <property type="molecule type" value="Genomic_DNA"/>
</dbReference>
<accession>A0A0N4W2K1</accession>
<evidence type="ECO:0000313" key="2">
    <source>
        <dbReference type="Proteomes" id="UP000268014"/>
    </source>
</evidence>
<dbReference type="WBParaSite" id="HPLM_0000396101-mRNA-1">
    <property type="protein sequence ID" value="HPLM_0000396101-mRNA-1"/>
    <property type="gene ID" value="HPLM_0000396101"/>
</dbReference>
<dbReference type="STRING" id="6290.A0A0N4W2K1"/>
<dbReference type="OrthoDB" id="5841284at2759"/>
<evidence type="ECO:0000313" key="1">
    <source>
        <dbReference type="EMBL" id="VDO22063.1"/>
    </source>
</evidence>
<organism evidence="3">
    <name type="scientific">Haemonchus placei</name>
    <name type="common">Barber's pole worm</name>
    <dbReference type="NCBI Taxonomy" id="6290"/>
    <lineage>
        <taxon>Eukaryota</taxon>
        <taxon>Metazoa</taxon>
        <taxon>Ecdysozoa</taxon>
        <taxon>Nematoda</taxon>
        <taxon>Chromadorea</taxon>
        <taxon>Rhabditida</taxon>
        <taxon>Rhabditina</taxon>
        <taxon>Rhabditomorpha</taxon>
        <taxon>Strongyloidea</taxon>
        <taxon>Trichostrongylidae</taxon>
        <taxon>Haemonchus</taxon>
    </lineage>
</organism>
<evidence type="ECO:0000313" key="3">
    <source>
        <dbReference type="WBParaSite" id="HPLM_0000396101-mRNA-1"/>
    </source>
</evidence>
<dbReference type="SUPFAM" id="SSF53098">
    <property type="entry name" value="Ribonuclease H-like"/>
    <property type="match status" value="1"/>
</dbReference>
<dbReference type="InterPro" id="IPR036397">
    <property type="entry name" value="RNaseH_sf"/>
</dbReference>
<reference evidence="3" key="1">
    <citation type="submission" date="2017-02" db="UniProtKB">
        <authorList>
            <consortium name="WormBaseParasite"/>
        </authorList>
    </citation>
    <scope>IDENTIFICATION</scope>
</reference>
<name>A0A0N4W2K1_HAEPC</name>
<dbReference type="Proteomes" id="UP000268014">
    <property type="component" value="Unassembled WGS sequence"/>
</dbReference>
<dbReference type="InterPro" id="IPR012337">
    <property type="entry name" value="RNaseH-like_sf"/>
</dbReference>
<keyword evidence="2" id="KW-1185">Reference proteome</keyword>
<gene>
    <name evidence="1" type="ORF">HPLM_LOCUS3953</name>
</gene>
<dbReference type="AlphaFoldDB" id="A0A0N4W2K1"/>